<sequence>MTGIETVTLEYFESGHTFMAADTVHEEITKKFKMTKEVYDFDYFVNNIKTSHDSKVVYPKGFNIYNLKVIQFRSGYLTMFANNEYKGEFEEIHILKRKYAKKLFNDIAKGKTDLLDELPRKSKASGITEIKKGMLLLCKSVPSSRTVFYKNLVVSCNPIPEKFY</sequence>
<reference evidence="1 2" key="1">
    <citation type="journal article" date="2021" name="BMC Biol.">
        <title>Horizontally acquired antibacterial genes associated with adaptive radiation of ladybird beetles.</title>
        <authorList>
            <person name="Li H.S."/>
            <person name="Tang X.F."/>
            <person name="Huang Y.H."/>
            <person name="Xu Z.Y."/>
            <person name="Chen M.L."/>
            <person name="Du X.Y."/>
            <person name="Qiu B.Y."/>
            <person name="Chen P.T."/>
            <person name="Zhang W."/>
            <person name="Slipinski A."/>
            <person name="Escalona H.E."/>
            <person name="Waterhouse R.M."/>
            <person name="Zwick A."/>
            <person name="Pang H."/>
        </authorList>
    </citation>
    <scope>NUCLEOTIDE SEQUENCE [LARGE SCALE GENOMIC DNA]</scope>
    <source>
        <strain evidence="1">SYSU2018</strain>
    </source>
</reference>
<organism evidence="1 2">
    <name type="scientific">Cryptolaemus montrouzieri</name>
    <dbReference type="NCBI Taxonomy" id="559131"/>
    <lineage>
        <taxon>Eukaryota</taxon>
        <taxon>Metazoa</taxon>
        <taxon>Ecdysozoa</taxon>
        <taxon>Arthropoda</taxon>
        <taxon>Hexapoda</taxon>
        <taxon>Insecta</taxon>
        <taxon>Pterygota</taxon>
        <taxon>Neoptera</taxon>
        <taxon>Endopterygota</taxon>
        <taxon>Coleoptera</taxon>
        <taxon>Polyphaga</taxon>
        <taxon>Cucujiformia</taxon>
        <taxon>Coccinelloidea</taxon>
        <taxon>Coccinellidae</taxon>
        <taxon>Scymninae</taxon>
        <taxon>Scymnini</taxon>
        <taxon>Cryptolaemus</taxon>
    </lineage>
</organism>
<name>A0ABD2NMB0_9CUCU</name>
<evidence type="ECO:0000313" key="2">
    <source>
        <dbReference type="Proteomes" id="UP001516400"/>
    </source>
</evidence>
<keyword evidence="2" id="KW-1185">Reference proteome</keyword>
<dbReference type="Proteomes" id="UP001516400">
    <property type="component" value="Unassembled WGS sequence"/>
</dbReference>
<protein>
    <submittedName>
        <fullName evidence="1">Uncharacterized protein</fullName>
    </submittedName>
</protein>
<dbReference type="AlphaFoldDB" id="A0ABD2NMB0"/>
<dbReference type="EMBL" id="JABFTP020000124">
    <property type="protein sequence ID" value="KAL3279719.1"/>
    <property type="molecule type" value="Genomic_DNA"/>
</dbReference>
<accession>A0ABD2NMB0</accession>
<evidence type="ECO:0000313" key="1">
    <source>
        <dbReference type="EMBL" id="KAL3279719.1"/>
    </source>
</evidence>
<comment type="caution">
    <text evidence="1">The sequence shown here is derived from an EMBL/GenBank/DDBJ whole genome shotgun (WGS) entry which is preliminary data.</text>
</comment>
<gene>
    <name evidence="1" type="ORF">HHI36_017228</name>
</gene>
<proteinExistence type="predicted"/>